<reference evidence="1" key="1">
    <citation type="submission" date="2020-03" db="EMBL/GenBank/DDBJ databases">
        <title>The deep terrestrial virosphere.</title>
        <authorList>
            <person name="Holmfeldt K."/>
            <person name="Nilsson E."/>
            <person name="Simone D."/>
            <person name="Lopez-Fernandez M."/>
            <person name="Wu X."/>
            <person name="de Brujin I."/>
            <person name="Lundin D."/>
            <person name="Andersson A."/>
            <person name="Bertilsson S."/>
            <person name="Dopson M."/>
        </authorList>
    </citation>
    <scope>NUCLEOTIDE SEQUENCE</scope>
    <source>
        <strain evidence="1">MM415B04260</strain>
    </source>
</reference>
<organism evidence="1">
    <name type="scientific">viral metagenome</name>
    <dbReference type="NCBI Taxonomy" id="1070528"/>
    <lineage>
        <taxon>unclassified sequences</taxon>
        <taxon>metagenomes</taxon>
        <taxon>organismal metagenomes</taxon>
    </lineage>
</organism>
<proteinExistence type="predicted"/>
<evidence type="ECO:0000313" key="1">
    <source>
        <dbReference type="EMBL" id="QJA93330.1"/>
    </source>
</evidence>
<protein>
    <submittedName>
        <fullName evidence="1">Uncharacterized protein</fullName>
    </submittedName>
</protein>
<dbReference type="AlphaFoldDB" id="A0A6M3LEV2"/>
<accession>A0A6M3LEV2</accession>
<name>A0A6M3LEV2_9ZZZZ</name>
<gene>
    <name evidence="1" type="ORF">MM415B04260_0002</name>
</gene>
<dbReference type="EMBL" id="MT143141">
    <property type="protein sequence ID" value="QJA93330.1"/>
    <property type="molecule type" value="Genomic_DNA"/>
</dbReference>
<sequence>MSHIKLIEPEREYSIEGLQIMAKLMGAIMVKSKTWQWYGQWVGDTPLPKELILSDLNEVDYEISFPDATYSIGVKLKNNKIHLLYDFWRGGYGLETALGGSNCGKLKQHYNMAEALLTAKKQRRRLKEVESPHKFGRRIIIEMA</sequence>